<sequence>MGYDDVVTLLGDFGRYQRRIHFLLCLPAIVCAFHKMGNVFLLAEADHRCFLDKYPNSSFILSNEILNASIPWEEEKRKYSSCSMISGDAIVPCKKYVYDHRKYQSSAIFEWNLVCDKASFSAIGDAIFMVGVGLGSIIFGYLSDKFGRKIIFFMSLVVQLLFGIICGIAPEFWTFTLSRAIVGATTSGVFLVAYVIALEMVGPTKRMVAGTVCQMFFSTGYMLTAAFAYYITDWRNLQIALTVPGVFFLCYWWFIPESARWLVSKNRVPEAVKLIQKAAKENKVNVSDQHIEMLLKDDIRSKDPNVKTATIFDVFRHPNLRRRSLIIFFDWFANSMTYYGLSWNTKNLGGNDYLNFVISGAVEIPAYTFLLFTLNRWGRKYLLCGCMITAGIALILTMAVPNSHQWLVVTLAMIGKLAITSSYGTIYVFSTEQFPTVIRNVGLGAGSTSARIGSVFAPLINFTSVAWKPLPMVIFGCMALIGGCLSLVLPETLNRKLPETIEDGENFGKKKVETKVTLEEMQELNAVKTVEDLEGGN</sequence>
<dbReference type="SUPFAM" id="SSF103473">
    <property type="entry name" value="MFS general substrate transporter"/>
    <property type="match status" value="1"/>
</dbReference>
<accession>A0A1W4X7Q6</accession>
<dbReference type="Pfam" id="PF00083">
    <property type="entry name" value="Sugar_tr"/>
    <property type="match status" value="1"/>
</dbReference>
<evidence type="ECO:0000259" key="6">
    <source>
        <dbReference type="PROSITE" id="PS50850"/>
    </source>
</evidence>
<dbReference type="Gene3D" id="1.20.1250.20">
    <property type="entry name" value="MFS general substrate transporter like domains"/>
    <property type="match status" value="1"/>
</dbReference>
<dbReference type="CDD" id="cd17317">
    <property type="entry name" value="MFS_SLC22"/>
    <property type="match status" value="1"/>
</dbReference>
<dbReference type="Proteomes" id="UP000192223">
    <property type="component" value="Unplaced"/>
</dbReference>
<evidence type="ECO:0000313" key="7">
    <source>
        <dbReference type="Proteomes" id="UP000192223"/>
    </source>
</evidence>
<keyword evidence="7" id="KW-1185">Reference proteome</keyword>
<dbReference type="RefSeq" id="XP_018332139.1">
    <property type="nucleotide sequence ID" value="XM_018476637.1"/>
</dbReference>
<keyword evidence="2 5" id="KW-0812">Transmembrane</keyword>
<dbReference type="InterPro" id="IPR005828">
    <property type="entry name" value="MFS_sugar_transport-like"/>
</dbReference>
<proteinExistence type="predicted"/>
<comment type="subcellular location">
    <subcellularLocation>
        <location evidence="1">Membrane</location>
        <topology evidence="1">Multi-pass membrane protein</topology>
    </subcellularLocation>
</comment>
<feature type="transmembrane region" description="Helical" evidence="5">
    <location>
        <begin position="353"/>
        <end position="374"/>
    </location>
</feature>
<evidence type="ECO:0000313" key="10">
    <source>
        <dbReference type="RefSeq" id="XP_018332148.1"/>
    </source>
</evidence>
<dbReference type="RefSeq" id="XP_018332148.1">
    <property type="nucleotide sequence ID" value="XM_018476646.1"/>
</dbReference>
<feature type="transmembrane region" description="Helical" evidence="5">
    <location>
        <begin position="208"/>
        <end position="231"/>
    </location>
</feature>
<dbReference type="CTD" id="42891"/>
<evidence type="ECO:0000313" key="9">
    <source>
        <dbReference type="RefSeq" id="XP_018332139.1"/>
    </source>
</evidence>
<keyword evidence="4 5" id="KW-0472">Membrane</keyword>
<dbReference type="AlphaFoldDB" id="A0A1W4X7Q6"/>
<keyword evidence="3 5" id="KW-1133">Transmembrane helix</keyword>
<dbReference type="PROSITE" id="PS50850">
    <property type="entry name" value="MFS"/>
    <property type="match status" value="1"/>
</dbReference>
<feature type="transmembrane region" description="Helical" evidence="5">
    <location>
        <begin position="150"/>
        <end position="170"/>
    </location>
</feature>
<dbReference type="OrthoDB" id="3936150at2759"/>
<evidence type="ECO:0000256" key="5">
    <source>
        <dbReference type="SAM" id="Phobius"/>
    </source>
</evidence>
<evidence type="ECO:0000256" key="1">
    <source>
        <dbReference type="ARBA" id="ARBA00004141"/>
    </source>
</evidence>
<gene>
    <name evidence="8 9 10" type="primary">LOC108741728</name>
</gene>
<feature type="transmembrane region" description="Helical" evidence="5">
    <location>
        <begin position="20"/>
        <end position="43"/>
    </location>
</feature>
<evidence type="ECO:0000256" key="4">
    <source>
        <dbReference type="ARBA" id="ARBA00023136"/>
    </source>
</evidence>
<protein>
    <submittedName>
        <fullName evidence="8 9">Organic cation transporter protein isoform X1</fullName>
    </submittedName>
</protein>
<feature type="transmembrane region" description="Helical" evidence="5">
    <location>
        <begin position="120"/>
        <end position="143"/>
    </location>
</feature>
<organism evidence="7 8">
    <name type="scientific">Agrilus planipennis</name>
    <name type="common">Emerald ash borer</name>
    <name type="synonym">Agrilus marcopoli</name>
    <dbReference type="NCBI Taxonomy" id="224129"/>
    <lineage>
        <taxon>Eukaryota</taxon>
        <taxon>Metazoa</taxon>
        <taxon>Ecdysozoa</taxon>
        <taxon>Arthropoda</taxon>
        <taxon>Hexapoda</taxon>
        <taxon>Insecta</taxon>
        <taxon>Pterygota</taxon>
        <taxon>Neoptera</taxon>
        <taxon>Endopterygota</taxon>
        <taxon>Coleoptera</taxon>
        <taxon>Polyphaga</taxon>
        <taxon>Elateriformia</taxon>
        <taxon>Buprestoidea</taxon>
        <taxon>Buprestidae</taxon>
        <taxon>Agrilinae</taxon>
        <taxon>Agrilus</taxon>
    </lineage>
</organism>
<feature type="transmembrane region" description="Helical" evidence="5">
    <location>
        <begin position="381"/>
        <end position="400"/>
    </location>
</feature>
<feature type="transmembrane region" description="Helical" evidence="5">
    <location>
        <begin position="406"/>
        <end position="429"/>
    </location>
</feature>
<feature type="transmembrane region" description="Helical" evidence="5">
    <location>
        <begin position="237"/>
        <end position="255"/>
    </location>
</feature>
<dbReference type="GO" id="GO:0022857">
    <property type="term" value="F:transmembrane transporter activity"/>
    <property type="evidence" value="ECO:0007669"/>
    <property type="project" value="InterPro"/>
</dbReference>
<reference evidence="8 9" key="1">
    <citation type="submission" date="2025-04" db="UniProtKB">
        <authorList>
            <consortium name="RefSeq"/>
        </authorList>
    </citation>
    <scope>IDENTIFICATION</scope>
    <source>
        <tissue evidence="8 9">Entire body</tissue>
    </source>
</reference>
<evidence type="ECO:0000256" key="3">
    <source>
        <dbReference type="ARBA" id="ARBA00022989"/>
    </source>
</evidence>
<feature type="domain" description="Major facilitator superfamily (MFS) profile" evidence="6">
    <location>
        <begin position="41"/>
        <end position="494"/>
    </location>
</feature>
<feature type="transmembrane region" description="Helical" evidence="5">
    <location>
        <begin position="176"/>
        <end position="196"/>
    </location>
</feature>
<dbReference type="GO" id="GO:0016020">
    <property type="term" value="C:membrane"/>
    <property type="evidence" value="ECO:0007669"/>
    <property type="project" value="UniProtKB-SubCell"/>
</dbReference>
<dbReference type="InterPro" id="IPR036259">
    <property type="entry name" value="MFS_trans_sf"/>
</dbReference>
<dbReference type="InterPro" id="IPR020846">
    <property type="entry name" value="MFS_dom"/>
</dbReference>
<feature type="transmembrane region" description="Helical" evidence="5">
    <location>
        <begin position="441"/>
        <end position="460"/>
    </location>
</feature>
<evidence type="ECO:0000256" key="2">
    <source>
        <dbReference type="ARBA" id="ARBA00022692"/>
    </source>
</evidence>
<dbReference type="GeneID" id="108741728"/>
<feature type="transmembrane region" description="Helical" evidence="5">
    <location>
        <begin position="325"/>
        <end position="341"/>
    </location>
</feature>
<evidence type="ECO:0000313" key="8">
    <source>
        <dbReference type="RefSeq" id="XP_018332131.1"/>
    </source>
</evidence>
<feature type="transmembrane region" description="Helical" evidence="5">
    <location>
        <begin position="472"/>
        <end position="489"/>
    </location>
</feature>
<dbReference type="RefSeq" id="XP_018332131.1">
    <property type="nucleotide sequence ID" value="XM_018476629.1"/>
</dbReference>
<name>A0A1W4X7Q6_AGRPL</name>
<dbReference type="PANTHER" id="PTHR24064">
    <property type="entry name" value="SOLUTE CARRIER FAMILY 22 MEMBER"/>
    <property type="match status" value="1"/>
</dbReference>
<dbReference type="STRING" id="224129.A0A1W4X7Q6"/>
<dbReference type="KEGG" id="apln:108741728"/>